<dbReference type="Pfam" id="PF02517">
    <property type="entry name" value="Rce1-like"/>
    <property type="match status" value="1"/>
</dbReference>
<keyword evidence="1" id="KW-0472">Membrane</keyword>
<name>A0A371RHM4_9PROT</name>
<comment type="caution">
    <text evidence="3">The sequence shown here is derived from an EMBL/GenBank/DDBJ whole genome shotgun (WGS) entry which is preliminary data.</text>
</comment>
<dbReference type="AlphaFoldDB" id="A0A371RHM4"/>
<dbReference type="GO" id="GO:0008237">
    <property type="term" value="F:metallopeptidase activity"/>
    <property type="evidence" value="ECO:0007669"/>
    <property type="project" value="UniProtKB-KW"/>
</dbReference>
<keyword evidence="1" id="KW-0812">Transmembrane</keyword>
<gene>
    <name evidence="3" type="ORF">DX908_06450</name>
</gene>
<keyword evidence="3" id="KW-0378">Hydrolase</keyword>
<dbReference type="EMBL" id="QUQO01000001">
    <property type="protein sequence ID" value="RFB04957.1"/>
    <property type="molecule type" value="Genomic_DNA"/>
</dbReference>
<dbReference type="GO" id="GO:0080120">
    <property type="term" value="P:CAAX-box protein maturation"/>
    <property type="evidence" value="ECO:0007669"/>
    <property type="project" value="UniProtKB-ARBA"/>
</dbReference>
<dbReference type="RefSeq" id="WP_116391588.1">
    <property type="nucleotide sequence ID" value="NZ_QUQO01000001.1"/>
</dbReference>
<keyword evidence="1" id="KW-1133">Transmembrane helix</keyword>
<dbReference type="InterPro" id="IPR003675">
    <property type="entry name" value="Rce1/LyrA-like_dom"/>
</dbReference>
<accession>A0A371RHM4</accession>
<evidence type="ECO:0000259" key="2">
    <source>
        <dbReference type="Pfam" id="PF02517"/>
    </source>
</evidence>
<keyword evidence="4" id="KW-1185">Reference proteome</keyword>
<proteinExistence type="predicted"/>
<protein>
    <submittedName>
        <fullName evidence="3">CPBP family intramembrane metalloprotease</fullName>
    </submittedName>
</protein>
<feature type="domain" description="CAAX prenyl protease 2/Lysostaphin resistance protein A-like" evidence="2">
    <location>
        <begin position="20"/>
        <end position="113"/>
    </location>
</feature>
<dbReference type="GO" id="GO:0006508">
    <property type="term" value="P:proteolysis"/>
    <property type="evidence" value="ECO:0007669"/>
    <property type="project" value="UniProtKB-KW"/>
</dbReference>
<evidence type="ECO:0000313" key="4">
    <source>
        <dbReference type="Proteomes" id="UP000264589"/>
    </source>
</evidence>
<dbReference type="OrthoDB" id="6301065at2"/>
<reference evidence="3 4" key="1">
    <citation type="submission" date="2018-08" db="EMBL/GenBank/DDBJ databases">
        <title>Parvularcula sp. SM1705, isolated from surface water of the South Sea China.</title>
        <authorList>
            <person name="Sun L."/>
        </authorList>
    </citation>
    <scope>NUCLEOTIDE SEQUENCE [LARGE SCALE GENOMIC DNA]</scope>
    <source>
        <strain evidence="3 4">SM1705</strain>
    </source>
</reference>
<dbReference type="GO" id="GO:0004175">
    <property type="term" value="F:endopeptidase activity"/>
    <property type="evidence" value="ECO:0007669"/>
    <property type="project" value="UniProtKB-ARBA"/>
</dbReference>
<keyword evidence="3" id="KW-0482">Metalloprotease</keyword>
<organism evidence="3 4">
    <name type="scientific">Parvularcula marina</name>
    <dbReference type="NCBI Taxonomy" id="2292771"/>
    <lineage>
        <taxon>Bacteria</taxon>
        <taxon>Pseudomonadati</taxon>
        <taxon>Pseudomonadota</taxon>
        <taxon>Alphaproteobacteria</taxon>
        <taxon>Parvularculales</taxon>
        <taxon>Parvularculaceae</taxon>
        <taxon>Parvularcula</taxon>
    </lineage>
</organism>
<dbReference type="InParanoid" id="A0A371RHM4"/>
<evidence type="ECO:0000256" key="1">
    <source>
        <dbReference type="SAM" id="Phobius"/>
    </source>
</evidence>
<keyword evidence="3" id="KW-0645">Protease</keyword>
<evidence type="ECO:0000313" key="3">
    <source>
        <dbReference type="EMBL" id="RFB04957.1"/>
    </source>
</evidence>
<feature type="transmembrane region" description="Helical" evidence="1">
    <location>
        <begin position="78"/>
        <end position="96"/>
    </location>
</feature>
<dbReference type="Proteomes" id="UP000264589">
    <property type="component" value="Unassembled WGS sequence"/>
</dbReference>
<feature type="transmembrane region" description="Helical" evidence="1">
    <location>
        <begin position="133"/>
        <end position="150"/>
    </location>
</feature>
<feature type="transmembrane region" description="Helical" evidence="1">
    <location>
        <begin position="47"/>
        <end position="66"/>
    </location>
</feature>
<sequence length="166" mass="18339">MLLGYALFGTFSPGEAPVDLFLKYALFPGVGEEIIYRGFLFGLLFRFAGWGFIPASLLCAISFGVAHMWQGSSPAETAGIVAITAVGAVWFSWLYIEWGNNLFVPITFHVLMNEWWQLFEISETALGGGVGNIFRFTTIGLSVVVTLMMAKRQGGSRLKGRWLLSR</sequence>